<dbReference type="PANTHER" id="PTHR30146:SF95">
    <property type="entry name" value="RIBOSE OPERON REPRESSOR"/>
    <property type="match status" value="1"/>
</dbReference>
<feature type="domain" description="Transcriptional regulator LacI/GalR-like sensor" evidence="5">
    <location>
        <begin position="87"/>
        <end position="255"/>
    </location>
</feature>
<evidence type="ECO:0000256" key="2">
    <source>
        <dbReference type="ARBA" id="ARBA00023015"/>
    </source>
</evidence>
<dbReference type="Gene3D" id="3.40.50.2300">
    <property type="match status" value="2"/>
</dbReference>
<dbReference type="Proteomes" id="UP001501166">
    <property type="component" value="Unassembled WGS sequence"/>
</dbReference>
<evidence type="ECO:0000256" key="4">
    <source>
        <dbReference type="ARBA" id="ARBA00023163"/>
    </source>
</evidence>
<organism evidence="6 7">
    <name type="scientific">Alkalibacterium iburiense</name>
    <dbReference type="NCBI Taxonomy" id="290589"/>
    <lineage>
        <taxon>Bacteria</taxon>
        <taxon>Bacillati</taxon>
        <taxon>Bacillota</taxon>
        <taxon>Bacilli</taxon>
        <taxon>Lactobacillales</taxon>
        <taxon>Carnobacteriaceae</taxon>
        <taxon>Alkalibacterium</taxon>
    </lineage>
</organism>
<evidence type="ECO:0000256" key="3">
    <source>
        <dbReference type="ARBA" id="ARBA00023125"/>
    </source>
</evidence>
<evidence type="ECO:0000313" key="7">
    <source>
        <dbReference type="Proteomes" id="UP001501166"/>
    </source>
</evidence>
<dbReference type="InterPro" id="IPR028082">
    <property type="entry name" value="Peripla_BP_I"/>
</dbReference>
<keyword evidence="4" id="KW-0804">Transcription</keyword>
<dbReference type="PANTHER" id="PTHR30146">
    <property type="entry name" value="LACI-RELATED TRANSCRIPTIONAL REPRESSOR"/>
    <property type="match status" value="1"/>
</dbReference>
<evidence type="ECO:0000256" key="1">
    <source>
        <dbReference type="ARBA" id="ARBA00022491"/>
    </source>
</evidence>
<reference evidence="7" key="1">
    <citation type="journal article" date="2019" name="Int. J. Syst. Evol. Microbiol.">
        <title>The Global Catalogue of Microorganisms (GCM) 10K type strain sequencing project: providing services to taxonomists for standard genome sequencing and annotation.</title>
        <authorList>
            <consortium name="The Broad Institute Genomics Platform"/>
            <consortium name="The Broad Institute Genome Sequencing Center for Infectious Disease"/>
            <person name="Wu L."/>
            <person name="Ma J."/>
        </authorList>
    </citation>
    <scope>NUCLEOTIDE SEQUENCE [LARGE SCALE GENOMIC DNA]</scope>
    <source>
        <strain evidence="7">JCM 12662</strain>
    </source>
</reference>
<keyword evidence="3" id="KW-0238">DNA-binding</keyword>
<keyword evidence="1" id="KW-0678">Repressor</keyword>
<sequence length="260" mass="29265">MNYSGVNSIIKFSDGNPKLEEKLITDLIESGVEGLILFPASSKYFSSKLLELSSNNFPLVLVDRFMEKFPTCNVAIDNKAASKMLINHLVENGHKKIGIITAITEITSNEDRVEGAIRTMLEHSLSIEQDRLLTDLKSMVPGKQTQPAEDIERIKQFLVQNEDITAIFTGEYAVAILVEQAIEELGKKVYKDISIVCFDHPYIPKVNRHTLLFTHVAQDEKAIGELAFDLLLRKMEEPDLIEKIIVPHKLIKGMTVKELS</sequence>
<dbReference type="InterPro" id="IPR046335">
    <property type="entry name" value="LacI/GalR-like_sensor"/>
</dbReference>
<protein>
    <recommendedName>
        <fullName evidence="5">Transcriptional regulator LacI/GalR-like sensor domain-containing protein</fullName>
    </recommendedName>
</protein>
<keyword evidence="2" id="KW-0805">Transcription regulation</keyword>
<comment type="caution">
    <text evidence="6">The sequence shown here is derived from an EMBL/GenBank/DDBJ whole genome shotgun (WGS) entry which is preliminary data.</text>
</comment>
<dbReference type="Pfam" id="PF13377">
    <property type="entry name" value="Peripla_BP_3"/>
    <property type="match status" value="1"/>
</dbReference>
<evidence type="ECO:0000259" key="5">
    <source>
        <dbReference type="Pfam" id="PF13377"/>
    </source>
</evidence>
<dbReference type="CDD" id="cd06267">
    <property type="entry name" value="PBP1_LacI_sugar_binding-like"/>
    <property type="match status" value="1"/>
</dbReference>
<name>A0ABP3GPQ0_9LACT</name>
<accession>A0ABP3GPQ0</accession>
<evidence type="ECO:0000313" key="6">
    <source>
        <dbReference type="EMBL" id="GAA0351806.1"/>
    </source>
</evidence>
<dbReference type="EMBL" id="BAAACW010000012">
    <property type="protein sequence ID" value="GAA0351806.1"/>
    <property type="molecule type" value="Genomic_DNA"/>
</dbReference>
<dbReference type="SUPFAM" id="SSF53822">
    <property type="entry name" value="Periplasmic binding protein-like I"/>
    <property type="match status" value="1"/>
</dbReference>
<dbReference type="RefSeq" id="WP_343752901.1">
    <property type="nucleotide sequence ID" value="NZ_BAAACW010000012.1"/>
</dbReference>
<gene>
    <name evidence="6" type="ORF">GCM10008932_01060</name>
</gene>
<proteinExistence type="predicted"/>
<keyword evidence="7" id="KW-1185">Reference proteome</keyword>